<dbReference type="PRINTS" id="PR00344">
    <property type="entry name" value="BCTRLSENSOR"/>
</dbReference>
<organism evidence="13 14">
    <name type="scientific">Alterirhizorhabdus solaris</name>
    <dbReference type="NCBI Taxonomy" id="2529389"/>
    <lineage>
        <taxon>Bacteria</taxon>
        <taxon>Pseudomonadati</taxon>
        <taxon>Pseudomonadota</taxon>
        <taxon>Alphaproteobacteria</taxon>
        <taxon>Sphingomonadales</taxon>
        <taxon>Rhizorhabdaceae</taxon>
        <taxon>Alterirhizorhabdus</taxon>
    </lineage>
</organism>
<dbReference type="SUPFAM" id="SSF50341">
    <property type="entry name" value="CheW-like"/>
    <property type="match status" value="1"/>
</dbReference>
<dbReference type="Pfam" id="PF01627">
    <property type="entry name" value="Hpt"/>
    <property type="match status" value="1"/>
</dbReference>
<dbReference type="InterPro" id="IPR005467">
    <property type="entry name" value="His_kinase_dom"/>
</dbReference>
<dbReference type="CDD" id="cd00088">
    <property type="entry name" value="HPT"/>
    <property type="match status" value="1"/>
</dbReference>
<feature type="domain" description="Histidine kinase" evidence="10">
    <location>
        <begin position="141"/>
        <end position="392"/>
    </location>
</feature>
<sequence length="786" mass="82939">MDDLLQDFIAETREMLEAIAGEIVAWEADPSDRARLDGIFRFVHTVKGSCGFLDLPRLARLSHAAEDVLGELRAGERIADTRLVNAVLGVVDRIGALAEAIGAGTSLPDAEDHRLIAALHAPPAAAPDTPPEFPPEPQARAVARTVRLPIDLLDRMMGSVSDMVLARNELARRLREADAGTPLETAFERLSTCVAEMRDAITRTRMQRIDSVLSTLPRLVRDVAGETGKLVSLALEGGDVELDREMIEMIRDPLIHVLRNAIDHGIEPPEERRRLGKPATGRVRVEARQAGNHILILIYDDGRGIDGDRVAAKAVASGIITAAQAGTLDRRRKMELIFAPGLSTAETVTTLSGRGVGMDVVRANVERIGGQVEVDSRPGRGSRMTLRVPLTLSIIPALTLGAGDCHFAMPRAAIEEIVGTAGDRVRIETLGGSETATIRGRRLPLVRLGALMGLGEAEGAPGDAAGVPPILMLLRPAGGSVFALGVDAVYDHEELVVKPAAPAMMACGLYAGTALPDNGQPMLLLDPGGIARAAGVPLLPGDPEAAPDDVPVETVPALLFRDTDGTARGVRLAVVERVIEAPAAALVLRAGMMRLIHGGALLPLLACRPLDTPCATTVLLLTDGVTPFGYAIASPGDIREIDAAMMPAPSPGPVAGVVLVEGEAVELLDPFWLFAEAARAVPVPAGAVVALALRADQTDPWTREVLRPLIETAGYDVRFVAAGEPADLVIACEGAEPAVAAPSGCPAPVLRLRSGIDPDDDPESIWRYDREALLGAVRRRIGGGRA</sequence>
<keyword evidence="5" id="KW-0808">Transferase</keyword>
<dbReference type="Gene3D" id="2.30.30.40">
    <property type="entry name" value="SH3 Domains"/>
    <property type="match status" value="1"/>
</dbReference>
<evidence type="ECO:0000256" key="7">
    <source>
        <dbReference type="ARBA" id="ARBA00023012"/>
    </source>
</evidence>
<dbReference type="EC" id="2.7.13.3" evidence="2"/>
<dbReference type="EMBL" id="VNIM01000083">
    <property type="protein sequence ID" value="TVV71600.1"/>
    <property type="molecule type" value="Genomic_DNA"/>
</dbReference>
<dbReference type="OrthoDB" id="9803176at2"/>
<evidence type="ECO:0000256" key="8">
    <source>
        <dbReference type="ARBA" id="ARBA00035100"/>
    </source>
</evidence>
<dbReference type="SMART" id="SM01231">
    <property type="entry name" value="H-kinase_dim"/>
    <property type="match status" value="1"/>
</dbReference>
<evidence type="ECO:0000259" key="12">
    <source>
        <dbReference type="PROSITE" id="PS50894"/>
    </source>
</evidence>
<dbReference type="SUPFAM" id="SSF55874">
    <property type="entry name" value="ATPase domain of HSP90 chaperone/DNA topoisomerase II/histidine kinase"/>
    <property type="match status" value="1"/>
</dbReference>
<dbReference type="PROSITE" id="PS50109">
    <property type="entry name" value="HIS_KIN"/>
    <property type="match status" value="1"/>
</dbReference>
<accession>A0A558QWT0</accession>
<dbReference type="GO" id="GO:0006935">
    <property type="term" value="P:chemotaxis"/>
    <property type="evidence" value="ECO:0007669"/>
    <property type="project" value="InterPro"/>
</dbReference>
<keyword evidence="6" id="KW-0418">Kinase</keyword>
<dbReference type="InterPro" id="IPR002545">
    <property type="entry name" value="CheW-lke_dom"/>
</dbReference>
<dbReference type="GO" id="GO:0005737">
    <property type="term" value="C:cytoplasm"/>
    <property type="evidence" value="ECO:0007669"/>
    <property type="project" value="InterPro"/>
</dbReference>
<dbReference type="SUPFAM" id="SSF47226">
    <property type="entry name" value="Histidine-containing phosphotransfer domain, HPT domain"/>
    <property type="match status" value="1"/>
</dbReference>
<dbReference type="InterPro" id="IPR036097">
    <property type="entry name" value="HisK_dim/P_sf"/>
</dbReference>
<dbReference type="AlphaFoldDB" id="A0A558QWT0"/>
<feature type="domain" description="CheW-like" evidence="11">
    <location>
        <begin position="394"/>
        <end position="536"/>
    </location>
</feature>
<dbReference type="Proteomes" id="UP000318681">
    <property type="component" value="Unassembled WGS sequence"/>
</dbReference>
<dbReference type="FunFam" id="3.30.565.10:FF:000016">
    <property type="entry name" value="Chemotaxis protein CheA, putative"/>
    <property type="match status" value="1"/>
</dbReference>
<gene>
    <name evidence="13" type="ORF">FOY91_16410</name>
</gene>
<evidence type="ECO:0000256" key="5">
    <source>
        <dbReference type="ARBA" id="ARBA00022679"/>
    </source>
</evidence>
<keyword evidence="14" id="KW-1185">Reference proteome</keyword>
<protein>
    <recommendedName>
        <fullName evidence="3">Chemotaxis protein CheA</fullName>
        <ecNumber evidence="2">2.7.13.3</ecNumber>
    </recommendedName>
</protein>
<dbReference type="PROSITE" id="PS50851">
    <property type="entry name" value="CHEW"/>
    <property type="match status" value="1"/>
</dbReference>
<dbReference type="Pfam" id="PF01584">
    <property type="entry name" value="CheW"/>
    <property type="match status" value="1"/>
</dbReference>
<evidence type="ECO:0000256" key="2">
    <source>
        <dbReference type="ARBA" id="ARBA00012438"/>
    </source>
</evidence>
<dbReference type="InterPro" id="IPR003594">
    <property type="entry name" value="HATPase_dom"/>
</dbReference>
<reference evidence="13 14" key="1">
    <citation type="submission" date="2019-07" db="EMBL/GenBank/DDBJ databases">
        <title>Sphingomonas solaris sp. nov., isolated from a solar panel from Boston, Massachusetts.</title>
        <authorList>
            <person name="Tanner K."/>
            <person name="Pascual J."/>
            <person name="Mancuso C."/>
            <person name="Pereto J."/>
            <person name="Khalil A."/>
            <person name="Vilanova C."/>
        </authorList>
    </citation>
    <scope>NUCLEOTIDE SEQUENCE [LARGE SCALE GENOMIC DNA]</scope>
    <source>
        <strain evidence="13 14">R4DWN</strain>
    </source>
</reference>
<evidence type="ECO:0000256" key="9">
    <source>
        <dbReference type="PROSITE-ProRule" id="PRU00110"/>
    </source>
</evidence>
<evidence type="ECO:0000313" key="13">
    <source>
        <dbReference type="EMBL" id="TVV71600.1"/>
    </source>
</evidence>
<name>A0A558QWT0_9SPHN</name>
<dbReference type="Pfam" id="PF02518">
    <property type="entry name" value="HATPase_c"/>
    <property type="match status" value="1"/>
</dbReference>
<dbReference type="PROSITE" id="PS50894">
    <property type="entry name" value="HPT"/>
    <property type="match status" value="1"/>
</dbReference>
<evidence type="ECO:0000256" key="4">
    <source>
        <dbReference type="ARBA" id="ARBA00022553"/>
    </source>
</evidence>
<dbReference type="Pfam" id="PF02895">
    <property type="entry name" value="H-kinase_dim"/>
    <property type="match status" value="1"/>
</dbReference>
<dbReference type="Gene3D" id="1.20.120.160">
    <property type="entry name" value="HPT domain"/>
    <property type="match status" value="1"/>
</dbReference>
<comment type="caution">
    <text evidence="13">The sequence shown here is derived from an EMBL/GenBank/DDBJ whole genome shotgun (WGS) entry which is preliminary data.</text>
</comment>
<comment type="function">
    <text evidence="8">Involved in the transmission of sensory signals from the chemoreceptors to the flagellar motors. CheA is autophosphorylated; it can transfer its phosphate group to either CheB or CheY.</text>
</comment>
<dbReference type="InterPro" id="IPR036641">
    <property type="entry name" value="HPT_dom_sf"/>
</dbReference>
<dbReference type="SMART" id="SM00387">
    <property type="entry name" value="HATPase_c"/>
    <property type="match status" value="1"/>
</dbReference>
<dbReference type="Gene3D" id="1.10.287.560">
    <property type="entry name" value="Histidine kinase CheA-like, homodimeric domain"/>
    <property type="match status" value="1"/>
</dbReference>
<evidence type="ECO:0000256" key="3">
    <source>
        <dbReference type="ARBA" id="ARBA00021495"/>
    </source>
</evidence>
<feature type="domain" description="HPt" evidence="12">
    <location>
        <begin position="1"/>
        <end position="101"/>
    </location>
</feature>
<dbReference type="InterPro" id="IPR036890">
    <property type="entry name" value="HATPase_C_sf"/>
</dbReference>
<dbReference type="InterPro" id="IPR051315">
    <property type="entry name" value="Bact_Chemotaxis_CheA"/>
</dbReference>
<dbReference type="InterPro" id="IPR004358">
    <property type="entry name" value="Sig_transdc_His_kin-like_C"/>
</dbReference>
<dbReference type="PANTHER" id="PTHR43395">
    <property type="entry name" value="SENSOR HISTIDINE KINASE CHEA"/>
    <property type="match status" value="1"/>
</dbReference>
<dbReference type="InterPro" id="IPR037006">
    <property type="entry name" value="CheA-like_homodim_sf"/>
</dbReference>
<evidence type="ECO:0000259" key="11">
    <source>
        <dbReference type="PROSITE" id="PS50851"/>
    </source>
</evidence>
<dbReference type="PANTHER" id="PTHR43395:SF1">
    <property type="entry name" value="CHEMOTAXIS PROTEIN CHEA"/>
    <property type="match status" value="1"/>
</dbReference>
<evidence type="ECO:0000256" key="1">
    <source>
        <dbReference type="ARBA" id="ARBA00000085"/>
    </source>
</evidence>
<dbReference type="GO" id="GO:0000155">
    <property type="term" value="F:phosphorelay sensor kinase activity"/>
    <property type="evidence" value="ECO:0007669"/>
    <property type="project" value="InterPro"/>
</dbReference>
<dbReference type="InterPro" id="IPR036061">
    <property type="entry name" value="CheW-like_dom_sf"/>
</dbReference>
<dbReference type="SMART" id="SM00260">
    <property type="entry name" value="CheW"/>
    <property type="match status" value="1"/>
</dbReference>
<dbReference type="Gene3D" id="3.30.565.10">
    <property type="entry name" value="Histidine kinase-like ATPase, C-terminal domain"/>
    <property type="match status" value="1"/>
</dbReference>
<evidence type="ECO:0000259" key="10">
    <source>
        <dbReference type="PROSITE" id="PS50109"/>
    </source>
</evidence>
<keyword evidence="4 9" id="KW-0597">Phosphoprotein</keyword>
<feature type="modified residue" description="Phosphohistidine" evidence="9">
    <location>
        <position position="44"/>
    </location>
</feature>
<dbReference type="SMART" id="SM00073">
    <property type="entry name" value="HPT"/>
    <property type="match status" value="1"/>
</dbReference>
<comment type="catalytic activity">
    <reaction evidence="1">
        <text>ATP + protein L-histidine = ADP + protein N-phospho-L-histidine.</text>
        <dbReference type="EC" id="2.7.13.3"/>
    </reaction>
</comment>
<proteinExistence type="predicted"/>
<dbReference type="RefSeq" id="WP_145154313.1">
    <property type="nucleotide sequence ID" value="NZ_VNIM01000083.1"/>
</dbReference>
<evidence type="ECO:0000313" key="14">
    <source>
        <dbReference type="Proteomes" id="UP000318681"/>
    </source>
</evidence>
<dbReference type="SUPFAM" id="SSF47384">
    <property type="entry name" value="Homodimeric domain of signal transducing histidine kinase"/>
    <property type="match status" value="1"/>
</dbReference>
<keyword evidence="7" id="KW-0902">Two-component regulatory system</keyword>
<dbReference type="InterPro" id="IPR008207">
    <property type="entry name" value="Sig_transdc_His_kin_Hpt_dom"/>
</dbReference>
<evidence type="ECO:0000256" key="6">
    <source>
        <dbReference type="ARBA" id="ARBA00022777"/>
    </source>
</evidence>
<dbReference type="InterPro" id="IPR004105">
    <property type="entry name" value="CheA-like_dim"/>
</dbReference>